<feature type="chain" id="PRO_5045936585" evidence="1">
    <location>
        <begin position="23"/>
        <end position="325"/>
    </location>
</feature>
<dbReference type="PANTHER" id="PTHR42941:SF1">
    <property type="entry name" value="SLL1037 PROTEIN"/>
    <property type="match status" value="1"/>
</dbReference>
<evidence type="ECO:0000313" key="3">
    <source>
        <dbReference type="Proteomes" id="UP001163882"/>
    </source>
</evidence>
<dbReference type="Proteomes" id="UP001163882">
    <property type="component" value="Chromosome"/>
</dbReference>
<evidence type="ECO:0000256" key="1">
    <source>
        <dbReference type="SAM" id="SignalP"/>
    </source>
</evidence>
<keyword evidence="1" id="KW-0732">Signal</keyword>
<dbReference type="Pfam" id="PF16868">
    <property type="entry name" value="NMT1_3"/>
    <property type="match status" value="1"/>
</dbReference>
<organism evidence="2 3">
    <name type="scientific">Pelagibacterium flavum</name>
    <dbReference type="NCBI Taxonomy" id="2984530"/>
    <lineage>
        <taxon>Bacteria</taxon>
        <taxon>Pseudomonadati</taxon>
        <taxon>Pseudomonadota</taxon>
        <taxon>Alphaproteobacteria</taxon>
        <taxon>Hyphomicrobiales</taxon>
        <taxon>Devosiaceae</taxon>
        <taxon>Pelagibacterium</taxon>
    </lineage>
</organism>
<reference evidence="2" key="1">
    <citation type="submission" date="2022-10" db="EMBL/GenBank/DDBJ databases">
        <title>YIM 151497 complete genome.</title>
        <authorList>
            <person name="Chen X."/>
        </authorList>
    </citation>
    <scope>NUCLEOTIDE SEQUENCE</scope>
    <source>
        <strain evidence="2">YIM 151497</strain>
    </source>
</reference>
<sequence length="325" mass="34479">MRFTTLAALAAATLLAATPAIAQDDRSDWPASMTIGTASQGGTYFIYGTGLGGLITQELGVNASGEVTGGPVQNSTLIETGDHIMGLVTMGPAYEAWTGVSELAPGVEHKSLRALFPMYQTPFQVVTLASSGIESVADFDGKRVSVGPAGGTAATYWPRYFEILGVSPEISYSGANDAVSQLKDGLIDAFAFAAGVPIAAFAQIAAENDVNIFGFTEEQRGQILTQMPEMAAFDAPGGLYEGFPEESPTVAMWNFAIASESMPESLAYEITKLVMENTERMVQIHSAAAETTTDNVDKNTFMPFHPGAVRYYEEIGIEIPDDLRG</sequence>
<dbReference type="NCBIfam" id="TIGR02122">
    <property type="entry name" value="TRAP_TAXI"/>
    <property type="match status" value="1"/>
</dbReference>
<accession>A0ABY6IVV4</accession>
<keyword evidence="3" id="KW-1185">Reference proteome</keyword>
<dbReference type="EMBL" id="CP107716">
    <property type="protein sequence ID" value="UYQ73820.1"/>
    <property type="molecule type" value="Genomic_DNA"/>
</dbReference>
<dbReference type="PANTHER" id="PTHR42941">
    <property type="entry name" value="SLL1037 PROTEIN"/>
    <property type="match status" value="1"/>
</dbReference>
<dbReference type="RefSeq" id="WP_264227379.1">
    <property type="nucleotide sequence ID" value="NZ_CP107716.1"/>
</dbReference>
<protein>
    <submittedName>
        <fullName evidence="2">TAXI family TRAP transporter solute-binding subunit</fullName>
    </submittedName>
</protein>
<evidence type="ECO:0000313" key="2">
    <source>
        <dbReference type="EMBL" id="UYQ73820.1"/>
    </source>
</evidence>
<dbReference type="InterPro" id="IPR011852">
    <property type="entry name" value="TRAP_TAXI"/>
</dbReference>
<dbReference type="Gene3D" id="3.40.190.10">
    <property type="entry name" value="Periplasmic binding protein-like II"/>
    <property type="match status" value="2"/>
</dbReference>
<feature type="signal peptide" evidence="1">
    <location>
        <begin position="1"/>
        <end position="22"/>
    </location>
</feature>
<dbReference type="SUPFAM" id="SSF53850">
    <property type="entry name" value="Periplasmic binding protein-like II"/>
    <property type="match status" value="1"/>
</dbReference>
<name>A0ABY6IVV4_9HYPH</name>
<proteinExistence type="predicted"/>
<gene>
    <name evidence="2" type="ORF">OF122_08700</name>
</gene>